<dbReference type="EMBL" id="VDEM01000009">
    <property type="protein sequence ID" value="KAF0824874.1"/>
    <property type="molecule type" value="Genomic_DNA"/>
</dbReference>
<sequence>MADENPGSNDRNTTASIRTILYKWVSSIAYQLGWYRGAPSSL</sequence>
<reference evidence="1 2" key="1">
    <citation type="journal article" date="2020" name="G3 (Bethesda)">
        <title>Whole Genome Sequencing and Comparative Genomics of Two Nematicidal Bacillus Strains Reveals a Wide Range of Possible Virulence Factors.</title>
        <authorList>
            <person name="Susic N."/>
            <person name="Janezic S."/>
            <person name="Rupnik M."/>
            <person name="Geric Stare B."/>
        </authorList>
    </citation>
    <scope>NUCLEOTIDE SEQUENCE [LARGE SCALE GENOMIC DNA]</scope>
    <source>
        <strain evidence="1 2">I-1582</strain>
    </source>
</reference>
<dbReference type="AlphaFoldDB" id="A0A800NBN2"/>
<evidence type="ECO:0000313" key="1">
    <source>
        <dbReference type="EMBL" id="KAF0824874.1"/>
    </source>
</evidence>
<accession>A0A800NBN2</accession>
<dbReference type="Proteomes" id="UP000465778">
    <property type="component" value="Unassembled WGS sequence"/>
</dbReference>
<name>A0A800NBN2_CYTFI</name>
<proteinExistence type="predicted"/>
<protein>
    <submittedName>
        <fullName evidence="1">Uncharacterized protein</fullName>
    </submittedName>
</protein>
<comment type="caution">
    <text evidence="1">The sequence shown here is derived from an EMBL/GenBank/DDBJ whole genome shotgun (WGS) entry which is preliminary data.</text>
</comment>
<gene>
    <name evidence="1" type="ORF">KIS1582_1261</name>
</gene>
<organism evidence="1 2">
    <name type="scientific">Cytobacillus firmus</name>
    <name type="common">Bacillus firmus</name>
    <dbReference type="NCBI Taxonomy" id="1399"/>
    <lineage>
        <taxon>Bacteria</taxon>
        <taxon>Bacillati</taxon>
        <taxon>Bacillota</taxon>
        <taxon>Bacilli</taxon>
        <taxon>Bacillales</taxon>
        <taxon>Bacillaceae</taxon>
        <taxon>Cytobacillus</taxon>
    </lineage>
</organism>
<evidence type="ECO:0000313" key="2">
    <source>
        <dbReference type="Proteomes" id="UP000465778"/>
    </source>
</evidence>